<name>A0A8D8W354_9HEMI</name>
<dbReference type="EMBL" id="HBUF01130847">
    <property type="protein sequence ID" value="CAG6644118.1"/>
    <property type="molecule type" value="Transcribed_RNA"/>
</dbReference>
<keyword evidence="1" id="KW-0472">Membrane</keyword>
<feature type="transmembrane region" description="Helical" evidence="1">
    <location>
        <begin position="12"/>
        <end position="35"/>
    </location>
</feature>
<proteinExistence type="predicted"/>
<protein>
    <submittedName>
        <fullName evidence="2">Uncharacterized protein</fullName>
    </submittedName>
</protein>
<evidence type="ECO:0000256" key="1">
    <source>
        <dbReference type="SAM" id="Phobius"/>
    </source>
</evidence>
<evidence type="ECO:0000313" key="2">
    <source>
        <dbReference type="EMBL" id="CAG6644118.1"/>
    </source>
</evidence>
<accession>A0A8D8W354</accession>
<keyword evidence="1" id="KW-0812">Transmembrane</keyword>
<keyword evidence="1" id="KW-1133">Transmembrane helix</keyword>
<sequence length="126" mass="14474">MFFILYSSCISSISFFFFLLLLPISFSFSVAFWFFSRHLPLFLPSLVNKVVLVDVSNTPKPGDALSRDSTTKIDVTSVPHTVSFEFGGRGFCPSSSQKFSVKMFPNRWLYFYAKLVKFFFTSIKEN</sequence>
<organism evidence="2">
    <name type="scientific">Cacopsylla melanoneura</name>
    <dbReference type="NCBI Taxonomy" id="428564"/>
    <lineage>
        <taxon>Eukaryota</taxon>
        <taxon>Metazoa</taxon>
        <taxon>Ecdysozoa</taxon>
        <taxon>Arthropoda</taxon>
        <taxon>Hexapoda</taxon>
        <taxon>Insecta</taxon>
        <taxon>Pterygota</taxon>
        <taxon>Neoptera</taxon>
        <taxon>Paraneoptera</taxon>
        <taxon>Hemiptera</taxon>
        <taxon>Sternorrhyncha</taxon>
        <taxon>Psylloidea</taxon>
        <taxon>Psyllidae</taxon>
        <taxon>Psyllinae</taxon>
        <taxon>Cacopsylla</taxon>
    </lineage>
</organism>
<dbReference type="AlphaFoldDB" id="A0A8D8W354"/>
<reference evidence="2" key="1">
    <citation type="submission" date="2021-05" db="EMBL/GenBank/DDBJ databases">
        <authorList>
            <person name="Alioto T."/>
            <person name="Alioto T."/>
            <person name="Gomez Garrido J."/>
        </authorList>
    </citation>
    <scope>NUCLEOTIDE SEQUENCE</scope>
</reference>